<accession>X1IIT2</accession>
<name>X1IIT2_9ZZZZ</name>
<feature type="non-terminal residue" evidence="1">
    <location>
        <position position="39"/>
    </location>
</feature>
<dbReference type="EMBL" id="BARU01028040">
    <property type="protein sequence ID" value="GAH66014.1"/>
    <property type="molecule type" value="Genomic_DNA"/>
</dbReference>
<dbReference type="AlphaFoldDB" id="X1IIT2"/>
<comment type="caution">
    <text evidence="1">The sequence shown here is derived from an EMBL/GenBank/DDBJ whole genome shotgun (WGS) entry which is preliminary data.</text>
</comment>
<protein>
    <submittedName>
        <fullName evidence="1">Uncharacterized protein</fullName>
    </submittedName>
</protein>
<gene>
    <name evidence="1" type="ORF">S03H2_44809</name>
</gene>
<sequence length="39" mass="4582">MSKSTVTAHMEKRFSKLRDEHRLPPKVLDELEEKVMDIG</sequence>
<proteinExistence type="predicted"/>
<organism evidence="1">
    <name type="scientific">marine sediment metagenome</name>
    <dbReference type="NCBI Taxonomy" id="412755"/>
    <lineage>
        <taxon>unclassified sequences</taxon>
        <taxon>metagenomes</taxon>
        <taxon>ecological metagenomes</taxon>
    </lineage>
</organism>
<reference evidence="1" key="1">
    <citation type="journal article" date="2014" name="Front. Microbiol.">
        <title>High frequency of phylogenetically diverse reductive dehalogenase-homologous genes in deep subseafloor sedimentary metagenomes.</title>
        <authorList>
            <person name="Kawai M."/>
            <person name="Futagami T."/>
            <person name="Toyoda A."/>
            <person name="Takaki Y."/>
            <person name="Nishi S."/>
            <person name="Hori S."/>
            <person name="Arai W."/>
            <person name="Tsubouchi T."/>
            <person name="Morono Y."/>
            <person name="Uchiyama I."/>
            <person name="Ito T."/>
            <person name="Fujiyama A."/>
            <person name="Inagaki F."/>
            <person name="Takami H."/>
        </authorList>
    </citation>
    <scope>NUCLEOTIDE SEQUENCE</scope>
    <source>
        <strain evidence="1">Expedition CK06-06</strain>
    </source>
</reference>
<evidence type="ECO:0000313" key="1">
    <source>
        <dbReference type="EMBL" id="GAH66014.1"/>
    </source>
</evidence>